<organism evidence="1 2">
    <name type="scientific">Cordylochernes scorpioides</name>
    <dbReference type="NCBI Taxonomy" id="51811"/>
    <lineage>
        <taxon>Eukaryota</taxon>
        <taxon>Metazoa</taxon>
        <taxon>Ecdysozoa</taxon>
        <taxon>Arthropoda</taxon>
        <taxon>Chelicerata</taxon>
        <taxon>Arachnida</taxon>
        <taxon>Pseudoscorpiones</taxon>
        <taxon>Cheliferoidea</taxon>
        <taxon>Chernetidae</taxon>
        <taxon>Cordylochernes</taxon>
    </lineage>
</organism>
<name>A0ABY6LM35_9ARAC</name>
<protein>
    <submittedName>
        <fullName evidence="1">Uncharacterized protein</fullName>
    </submittedName>
</protein>
<proteinExistence type="predicted"/>
<sequence length="111" mass="13158">MCRRMDELAVVYVRRVLMIFPHADNKKQRQGYMLAHRGIGDSPRDRGRGHDTNLDAYHQDMERETQPKLFKCLIKHSPKRTIVFEWHSRFKAGRISIVDDLRQGRPKISKD</sequence>
<reference evidence="1 2" key="1">
    <citation type="submission" date="2022-01" db="EMBL/GenBank/DDBJ databases">
        <title>A chromosomal length assembly of Cordylochernes scorpioides.</title>
        <authorList>
            <person name="Zeh D."/>
            <person name="Zeh J."/>
        </authorList>
    </citation>
    <scope>NUCLEOTIDE SEQUENCE [LARGE SCALE GENOMIC DNA]</scope>
    <source>
        <strain evidence="1">IN4F17</strain>
        <tissue evidence="1">Whole Body</tissue>
    </source>
</reference>
<dbReference type="Proteomes" id="UP001235939">
    <property type="component" value="Chromosome 21"/>
</dbReference>
<evidence type="ECO:0000313" key="2">
    <source>
        <dbReference type="Proteomes" id="UP001235939"/>
    </source>
</evidence>
<evidence type="ECO:0000313" key="1">
    <source>
        <dbReference type="EMBL" id="UYV82270.1"/>
    </source>
</evidence>
<dbReference type="EMBL" id="CP092883">
    <property type="protein sequence ID" value="UYV82270.1"/>
    <property type="molecule type" value="Genomic_DNA"/>
</dbReference>
<gene>
    <name evidence="1" type="ORF">LAZ67_21001517</name>
</gene>
<accession>A0ABY6LM35</accession>
<keyword evidence="2" id="KW-1185">Reference proteome</keyword>